<evidence type="ECO:0000256" key="1">
    <source>
        <dbReference type="SAM" id="MobiDB-lite"/>
    </source>
</evidence>
<dbReference type="OrthoDB" id="6159395at2759"/>
<sequence>MYTYLSIEVFFLYTYNLFHDSPFSTTVFLMEQENDLLVCGDCQTNFPLKDIQKFIKHKVLRCNKENISVLDSEAEYDDDDSESETISQIGSKQPSISAPIARKESQDTKHSPRPSEPMKELNRSLDTNSNKHKEDENGNDDRHSLPLKPHKLVVDAESNTTHSEKSILINLFFFFLFLLFLLFPISLSLPFSLSFFLSLSLSLPFSLSSFSPLPPFPSVFFL</sequence>
<keyword evidence="2" id="KW-0812">Transmembrane</keyword>
<gene>
    <name evidence="4" type="ORF">SPHA_56805</name>
</gene>
<evidence type="ECO:0000259" key="3">
    <source>
        <dbReference type="Pfam" id="PF25491"/>
    </source>
</evidence>
<feature type="transmembrane region" description="Helical" evidence="2">
    <location>
        <begin position="167"/>
        <end position="187"/>
    </location>
</feature>
<feature type="compositionally biased region" description="Basic and acidic residues" evidence="1">
    <location>
        <begin position="101"/>
        <end position="110"/>
    </location>
</feature>
<feature type="compositionally biased region" description="Polar residues" evidence="1">
    <location>
        <begin position="85"/>
        <end position="96"/>
    </location>
</feature>
<reference evidence="4" key="1">
    <citation type="submission" date="2021-01" db="EMBL/GenBank/DDBJ databases">
        <authorList>
            <person name="Li R."/>
            <person name="Bekaert M."/>
        </authorList>
    </citation>
    <scope>NUCLEOTIDE SEQUENCE</scope>
    <source>
        <strain evidence="4">Farmed</strain>
    </source>
</reference>
<evidence type="ECO:0000313" key="4">
    <source>
        <dbReference type="EMBL" id="CAE1304127.1"/>
    </source>
</evidence>
<accession>A0A812DIT4</accession>
<keyword evidence="2" id="KW-1133">Transmembrane helix</keyword>
<feature type="region of interest" description="Disordered" evidence="1">
    <location>
        <begin position="73"/>
        <end position="146"/>
    </location>
</feature>
<dbReference type="EMBL" id="CAHIKZ030003794">
    <property type="protein sequence ID" value="CAE1304127.1"/>
    <property type="molecule type" value="Genomic_DNA"/>
</dbReference>
<evidence type="ECO:0000256" key="2">
    <source>
        <dbReference type="SAM" id="Phobius"/>
    </source>
</evidence>
<feature type="domain" description="BCL-11A-like CCHC zinc finger" evidence="3">
    <location>
        <begin position="36"/>
        <end position="63"/>
    </location>
</feature>
<feature type="compositionally biased region" description="Acidic residues" evidence="1">
    <location>
        <begin position="73"/>
        <end position="83"/>
    </location>
</feature>
<dbReference type="Proteomes" id="UP000597762">
    <property type="component" value="Unassembled WGS sequence"/>
</dbReference>
<evidence type="ECO:0000313" key="5">
    <source>
        <dbReference type="Proteomes" id="UP000597762"/>
    </source>
</evidence>
<feature type="compositionally biased region" description="Basic and acidic residues" evidence="1">
    <location>
        <begin position="116"/>
        <end position="144"/>
    </location>
</feature>
<organism evidence="4 5">
    <name type="scientific">Acanthosepion pharaonis</name>
    <name type="common">Pharaoh cuttlefish</name>
    <name type="synonym">Sepia pharaonis</name>
    <dbReference type="NCBI Taxonomy" id="158019"/>
    <lineage>
        <taxon>Eukaryota</taxon>
        <taxon>Metazoa</taxon>
        <taxon>Spiralia</taxon>
        <taxon>Lophotrochozoa</taxon>
        <taxon>Mollusca</taxon>
        <taxon>Cephalopoda</taxon>
        <taxon>Coleoidea</taxon>
        <taxon>Decapodiformes</taxon>
        <taxon>Sepiida</taxon>
        <taxon>Sepiina</taxon>
        <taxon>Sepiidae</taxon>
        <taxon>Acanthosepion</taxon>
    </lineage>
</organism>
<keyword evidence="2" id="KW-0472">Membrane</keyword>
<keyword evidence="5" id="KW-1185">Reference proteome</keyword>
<dbReference type="AlphaFoldDB" id="A0A812DIT4"/>
<protein>
    <submittedName>
        <fullName evidence="4">BCL11A</fullName>
    </submittedName>
</protein>
<dbReference type="InterPro" id="IPR057448">
    <property type="entry name" value="BCL-11A_Znf_CCHC"/>
</dbReference>
<dbReference type="Pfam" id="PF25491">
    <property type="entry name" value="CCHC_BCL-11A"/>
    <property type="match status" value="1"/>
</dbReference>
<comment type="caution">
    <text evidence="4">The sequence shown here is derived from an EMBL/GenBank/DDBJ whole genome shotgun (WGS) entry which is preliminary data.</text>
</comment>
<name>A0A812DIT4_ACAPH</name>
<proteinExistence type="predicted"/>